<proteinExistence type="predicted"/>
<name>A0AAW0MCH6_QUESU</name>
<reference evidence="1" key="2">
    <citation type="journal article" date="2018" name="Sci. Data">
        <title>The draft genome sequence of cork oak.</title>
        <authorList>
            <person name="Ramos A.M."/>
            <person name="Usie A."/>
            <person name="Barbosa P."/>
            <person name="Barros P.M."/>
            <person name="Capote T."/>
            <person name="Chaves I."/>
            <person name="Simoes F."/>
            <person name="Abreu I."/>
            <person name="Carrasquinho I."/>
            <person name="Faro C."/>
            <person name="Guimaraes J.B."/>
            <person name="Mendonca D."/>
            <person name="Nobrega F."/>
            <person name="Rodrigues L."/>
            <person name="Saibo N.J.M."/>
            <person name="Varela M.C."/>
            <person name="Egas C."/>
            <person name="Matos J."/>
            <person name="Miguel C.M."/>
            <person name="Oliveira M.M."/>
            <person name="Ricardo C.P."/>
            <person name="Goncalves S."/>
        </authorList>
    </citation>
    <scope>NUCLEOTIDE SEQUENCE [LARGE SCALE GENOMIC DNA]</scope>
    <source>
        <strain evidence="1">HL8</strain>
    </source>
</reference>
<evidence type="ECO:0000313" key="1">
    <source>
        <dbReference type="EMBL" id="KAK7861480.1"/>
    </source>
</evidence>
<comment type="caution">
    <text evidence="1">The sequence shown here is derived from an EMBL/GenBank/DDBJ whole genome shotgun (WGS) entry which is preliminary data.</text>
</comment>
<dbReference type="Gene3D" id="2.40.50.140">
    <property type="entry name" value="Nucleic acid-binding proteins"/>
    <property type="match status" value="1"/>
</dbReference>
<reference evidence="1" key="1">
    <citation type="submission" date="2017-12" db="EMBL/GenBank/DDBJ databases">
        <authorList>
            <person name="Barbosa P."/>
            <person name="Usie A."/>
            <person name="Ramos A.M."/>
        </authorList>
    </citation>
    <scope>NUCLEOTIDE SEQUENCE</scope>
    <source>
        <strain evidence="1">HL8</strain>
        <tissue evidence="1">Leaves</tissue>
    </source>
</reference>
<protein>
    <submittedName>
        <fullName evidence="1">Uncharacterized protein</fullName>
    </submittedName>
</protein>
<dbReference type="AlphaFoldDB" id="A0AAW0MCH6"/>
<gene>
    <name evidence="1" type="ORF">CFP56_011220</name>
</gene>
<dbReference type="InterPro" id="IPR012340">
    <property type="entry name" value="NA-bd_OB-fold"/>
</dbReference>
<accession>A0AAW0MCH6</accession>
<dbReference type="EMBL" id="PKMF04000002">
    <property type="protein sequence ID" value="KAK7861480.1"/>
    <property type="molecule type" value="Genomic_DNA"/>
</dbReference>
<sequence>MHAIVRKNVFQKFSAILHEGGTFIISNFKLTVTNKGYRPISNDLNIISLLTTSVKECNEEIYTNSCIIGKLLLLDPLNNFHFDNGSTNIRNLQVLLP</sequence>
<reference evidence="1" key="3">
    <citation type="submission" date="2023-07" db="EMBL/GenBank/DDBJ databases">
        <title>An improved reference 1 genome and first organelle genomes of Quercus suber.</title>
        <authorList>
            <consortium name="Genosuber Consortium"/>
            <person name="Usie A."/>
            <person name="Serra O."/>
            <person name="Barros P."/>
        </authorList>
    </citation>
    <scope>NUCLEOTIDE SEQUENCE</scope>
    <source>
        <strain evidence="1">HL8</strain>
        <tissue evidence="1">Leaves</tissue>
    </source>
</reference>
<dbReference type="SUPFAM" id="SSF50249">
    <property type="entry name" value="Nucleic acid-binding proteins"/>
    <property type="match status" value="1"/>
</dbReference>
<organism evidence="1">
    <name type="scientific">Quercus suber</name>
    <name type="common">Cork oak</name>
    <dbReference type="NCBI Taxonomy" id="58331"/>
    <lineage>
        <taxon>Eukaryota</taxon>
        <taxon>Viridiplantae</taxon>
        <taxon>Streptophyta</taxon>
        <taxon>Embryophyta</taxon>
        <taxon>Tracheophyta</taxon>
        <taxon>Spermatophyta</taxon>
        <taxon>Magnoliopsida</taxon>
        <taxon>eudicotyledons</taxon>
        <taxon>Gunneridae</taxon>
        <taxon>Pentapetalae</taxon>
        <taxon>rosids</taxon>
        <taxon>fabids</taxon>
        <taxon>Fagales</taxon>
        <taxon>Fagaceae</taxon>
        <taxon>Quercus</taxon>
    </lineage>
</organism>